<dbReference type="PANTHER" id="PTHR45899:SF2">
    <property type="entry name" value="RHO GTPASE ACTIVATING PROTEIN AT 15B, ISOFORM C"/>
    <property type="match status" value="1"/>
</dbReference>
<dbReference type="SUPFAM" id="SSF54236">
    <property type="entry name" value="Ubiquitin-like"/>
    <property type="match status" value="1"/>
</dbReference>
<dbReference type="InterPro" id="IPR029071">
    <property type="entry name" value="Ubiquitin-like_domsf"/>
</dbReference>
<accession>A0AAW1N2W2</accession>
<dbReference type="InterPro" id="IPR000198">
    <property type="entry name" value="RhoGAP_dom"/>
</dbReference>
<feature type="domain" description="Rho-GAP" evidence="2">
    <location>
        <begin position="171"/>
        <end position="361"/>
    </location>
</feature>
<dbReference type="SUPFAM" id="SSF50729">
    <property type="entry name" value="PH domain-like"/>
    <property type="match status" value="2"/>
</dbReference>
<gene>
    <name evidence="3" type="ORF">QE152_g4302</name>
</gene>
<evidence type="ECO:0000313" key="4">
    <source>
        <dbReference type="Proteomes" id="UP001458880"/>
    </source>
</evidence>
<evidence type="ECO:0000259" key="2">
    <source>
        <dbReference type="PROSITE" id="PS50238"/>
    </source>
</evidence>
<evidence type="ECO:0000259" key="1">
    <source>
        <dbReference type="PROSITE" id="PS50003"/>
    </source>
</evidence>
<dbReference type="Gene3D" id="1.10.555.10">
    <property type="entry name" value="Rho GTPase activation protein"/>
    <property type="match status" value="1"/>
</dbReference>
<dbReference type="SMART" id="SM00324">
    <property type="entry name" value="RhoGAP"/>
    <property type="match status" value="1"/>
</dbReference>
<dbReference type="EMBL" id="JASPKY010000021">
    <property type="protein sequence ID" value="KAK9752302.1"/>
    <property type="molecule type" value="Genomic_DNA"/>
</dbReference>
<proteinExistence type="predicted"/>
<dbReference type="GO" id="GO:0005737">
    <property type="term" value="C:cytoplasm"/>
    <property type="evidence" value="ECO:0007669"/>
    <property type="project" value="TreeGrafter"/>
</dbReference>
<dbReference type="InterPro" id="IPR052227">
    <property type="entry name" value="Arf-Rho-GAP_ANK-PH_domain"/>
</dbReference>
<dbReference type="GO" id="GO:0005547">
    <property type="term" value="F:phosphatidylinositol-3,4,5-trisphosphate binding"/>
    <property type="evidence" value="ECO:0007669"/>
    <property type="project" value="TreeGrafter"/>
</dbReference>
<feature type="domain" description="PH" evidence="1">
    <location>
        <begin position="1"/>
        <end position="58"/>
    </location>
</feature>
<dbReference type="InterPro" id="IPR008936">
    <property type="entry name" value="Rho_GTPase_activation_prot"/>
</dbReference>
<comment type="caution">
    <text evidence="3">The sequence shown here is derived from an EMBL/GenBank/DDBJ whole genome shotgun (WGS) entry which is preliminary data.</text>
</comment>
<dbReference type="SUPFAM" id="SSF48350">
    <property type="entry name" value="GTPase activation domain, GAP"/>
    <property type="match status" value="1"/>
</dbReference>
<name>A0AAW1N2W2_POPJA</name>
<sequence length="622" mass="73186">MESVVSAQIVDVPKFVSKADENRLFCFELRTAIDRYVFGTTTQEQRDNWMQKIGESLNCKLTHDFQAYQRIGWVYAREGINGTWFGAWLLLANRTLFYSANNDVIHPIDLRKARCILLQEPTEGDSLPQVMEEGPYLLIDYQKASFYFQSWNLLETEGWYSSIRKANRNGSRLEDQQLYSYDVPVIVEKCINFIYLHGTSLTGIYRRAGHKSKSEEIISQFKQDAWTTQLPSDVYSGHEVATAFKQFFSQLSEPIICVDSQESLHQAFCNTDEDERARLYQQIFKNYSNINYNTLRMLFRHLRFIVEYKDTNLMTSENLANVWGVTILRSKIDDISLSNSKHLNKDLELVGDLINLSNKIFPESEKERHHEMLVRKTWEQHVNNVQRHGNETFRIWIYYGSKDGDSYNVEVGLQKTAKDICEELAVKVDFPSNKLILEEYISSGNLYRPIHFDEKVLDVVLNWTYWDEIDKRDNFLLLTNLDKYEPYLIDSMFPAVMELKFADRKTKNFQTSTFELRCNLLTAYRDINKTQAIKSWPIKDIEWYIGSEKVRNAPTKHTITFIEKSEKQNRTATQLWFGNVLSFSSEFTKITWISSLWKEQHKKEFLPLAMEYLIKRCNDNQK</sequence>
<feature type="domain" description="PH" evidence="1">
    <location>
        <begin position="67"/>
        <end position="168"/>
    </location>
</feature>
<reference evidence="3 4" key="1">
    <citation type="journal article" date="2024" name="BMC Genomics">
        <title>De novo assembly and annotation of Popillia japonica's genome with initial clues to its potential as an invasive pest.</title>
        <authorList>
            <person name="Cucini C."/>
            <person name="Boschi S."/>
            <person name="Funari R."/>
            <person name="Cardaioli E."/>
            <person name="Iannotti N."/>
            <person name="Marturano G."/>
            <person name="Paoli F."/>
            <person name="Bruttini M."/>
            <person name="Carapelli A."/>
            <person name="Frati F."/>
            <person name="Nardi F."/>
        </authorList>
    </citation>
    <scope>NUCLEOTIDE SEQUENCE [LARGE SCALE GENOMIC DNA]</scope>
    <source>
        <strain evidence="3">DMR45628</strain>
    </source>
</reference>
<dbReference type="Proteomes" id="UP001458880">
    <property type="component" value="Unassembled WGS sequence"/>
</dbReference>
<dbReference type="InterPro" id="IPR001849">
    <property type="entry name" value="PH_domain"/>
</dbReference>
<dbReference type="PROSITE" id="PS50238">
    <property type="entry name" value="RHOGAP"/>
    <property type="match status" value="1"/>
</dbReference>
<dbReference type="PANTHER" id="PTHR45899">
    <property type="entry name" value="RHO GTPASE ACTIVATING PROTEIN AT 15B, ISOFORM C"/>
    <property type="match status" value="1"/>
</dbReference>
<organism evidence="3 4">
    <name type="scientific">Popillia japonica</name>
    <name type="common">Japanese beetle</name>
    <dbReference type="NCBI Taxonomy" id="7064"/>
    <lineage>
        <taxon>Eukaryota</taxon>
        <taxon>Metazoa</taxon>
        <taxon>Ecdysozoa</taxon>
        <taxon>Arthropoda</taxon>
        <taxon>Hexapoda</taxon>
        <taxon>Insecta</taxon>
        <taxon>Pterygota</taxon>
        <taxon>Neoptera</taxon>
        <taxon>Endopterygota</taxon>
        <taxon>Coleoptera</taxon>
        <taxon>Polyphaga</taxon>
        <taxon>Scarabaeiformia</taxon>
        <taxon>Scarabaeidae</taxon>
        <taxon>Rutelinae</taxon>
        <taxon>Popillia</taxon>
    </lineage>
</organism>
<protein>
    <submittedName>
        <fullName evidence="3">RhoGAP domain</fullName>
    </submittedName>
</protein>
<dbReference type="AlphaFoldDB" id="A0AAW1N2W2"/>
<evidence type="ECO:0000313" key="3">
    <source>
        <dbReference type="EMBL" id="KAK9752302.1"/>
    </source>
</evidence>
<dbReference type="GO" id="GO:0007165">
    <property type="term" value="P:signal transduction"/>
    <property type="evidence" value="ECO:0007669"/>
    <property type="project" value="InterPro"/>
</dbReference>
<dbReference type="Pfam" id="PF00620">
    <property type="entry name" value="RhoGAP"/>
    <property type="match status" value="1"/>
</dbReference>
<dbReference type="Gene3D" id="3.10.20.90">
    <property type="entry name" value="Phosphatidylinositol 3-kinase Catalytic Subunit, Chain A, domain 1"/>
    <property type="match status" value="1"/>
</dbReference>
<dbReference type="PROSITE" id="PS50003">
    <property type="entry name" value="PH_DOMAIN"/>
    <property type="match status" value="2"/>
</dbReference>
<keyword evidence="4" id="KW-1185">Reference proteome</keyword>